<accession>A0A1X1RJ84</accession>
<gene>
    <name evidence="9" type="ORF">AWC04_02730</name>
</gene>
<feature type="region of interest" description="Disordered" evidence="8">
    <location>
        <begin position="1"/>
        <end position="20"/>
    </location>
</feature>
<proteinExistence type="inferred from homology"/>
<dbReference type="SUPFAM" id="SSF51905">
    <property type="entry name" value="FAD/NAD(P)-binding domain"/>
    <property type="match status" value="1"/>
</dbReference>
<evidence type="ECO:0000256" key="5">
    <source>
        <dbReference type="ARBA" id="ARBA00022857"/>
    </source>
</evidence>
<dbReference type="InterPro" id="IPR051820">
    <property type="entry name" value="FAD-binding_MO"/>
</dbReference>
<evidence type="ECO:0000256" key="2">
    <source>
        <dbReference type="ARBA" id="ARBA00010139"/>
    </source>
</evidence>
<reference evidence="9 10" key="1">
    <citation type="submission" date="2016-01" db="EMBL/GenBank/DDBJ databases">
        <title>The new phylogeny of the genus Mycobacterium.</title>
        <authorList>
            <person name="Tarcisio F."/>
            <person name="Conor M."/>
            <person name="Antonella G."/>
            <person name="Elisabetta G."/>
            <person name="Giulia F.S."/>
            <person name="Sara T."/>
            <person name="Anna F."/>
            <person name="Clotilde B."/>
            <person name="Roberto B."/>
            <person name="Veronica D.S."/>
            <person name="Fabio R."/>
            <person name="Monica P."/>
            <person name="Olivier J."/>
            <person name="Enrico T."/>
            <person name="Nicola S."/>
        </authorList>
    </citation>
    <scope>NUCLEOTIDE SEQUENCE [LARGE SCALE GENOMIC DNA]</scope>
    <source>
        <strain evidence="9 10">DSM 44179</strain>
    </source>
</reference>
<keyword evidence="4" id="KW-0274">FAD</keyword>
<dbReference type="GO" id="GO:0050661">
    <property type="term" value="F:NADP binding"/>
    <property type="evidence" value="ECO:0007669"/>
    <property type="project" value="InterPro"/>
</dbReference>
<dbReference type="OrthoDB" id="5168853at2"/>
<comment type="cofactor">
    <cofactor evidence="1">
        <name>FAD</name>
        <dbReference type="ChEBI" id="CHEBI:57692"/>
    </cofactor>
</comment>
<evidence type="ECO:0000256" key="8">
    <source>
        <dbReference type="SAM" id="MobiDB-lite"/>
    </source>
</evidence>
<dbReference type="Proteomes" id="UP000193484">
    <property type="component" value="Unassembled WGS sequence"/>
</dbReference>
<evidence type="ECO:0000256" key="1">
    <source>
        <dbReference type="ARBA" id="ARBA00001974"/>
    </source>
</evidence>
<organism evidence="9 10">
    <name type="scientific">Mycolicibacterium fallax</name>
    <name type="common">Mycobacterium fallax</name>
    <dbReference type="NCBI Taxonomy" id="1793"/>
    <lineage>
        <taxon>Bacteria</taxon>
        <taxon>Bacillati</taxon>
        <taxon>Actinomycetota</taxon>
        <taxon>Actinomycetes</taxon>
        <taxon>Mycobacteriales</taxon>
        <taxon>Mycobacteriaceae</taxon>
        <taxon>Mycolicibacterium</taxon>
    </lineage>
</organism>
<sequence length="514" mass="56700">MPCPPAEETFRVSDDQPPAPAASNHVDVVIVGAGISGISAAYHLQRDCPDKTYAVLEARPRAGGTWDQFRYPGIRSDADMFTYGFGFNPWLSTTAIADGADILAYIRDTARRFGIDRQIRFNHRVAGAQWSSQTGRWTLDVERDGEPVTISCAFLLVCGGYFDYAAGYLPDYPQRSRFGGVLVDPQYWPADLDHAGKRVVIIGSGSTAVSLLPVLARTAASVTMLQRSPSYVLSMPAVDHLAKLLSKILPARAMWSIVRAKNIFRMTVAYHMCKGVPRFMRAVFRGAMKHALPKGYPVDTHFNPRYLPWDQAISIVPDNDFFEALHGDTARVVTDELVQFTETGLELKSGTGLPADIVVSATGFRLKFLGGIELVVDGEEIDPGQRVCYQDMMLEGVPNLVFSLGYSNLSWTLKSDLTAEYACRLINHLDARGQHRVAPARADAALARTPYLEQNSTYALRDIDAFPKRGTESPWRLRAVLPVDALNLRYRRIDDGVLQFGTTAPAIETPSAAH</sequence>
<keyword evidence="5" id="KW-0521">NADP</keyword>
<dbReference type="GO" id="GO:0050660">
    <property type="term" value="F:flavin adenine dinucleotide binding"/>
    <property type="evidence" value="ECO:0007669"/>
    <property type="project" value="InterPro"/>
</dbReference>
<dbReference type="InterPro" id="IPR036188">
    <property type="entry name" value="FAD/NAD-bd_sf"/>
</dbReference>
<dbReference type="PANTHER" id="PTHR43872">
    <property type="entry name" value="MONOOXYGENASE, PUTATIVE (AFU_ORTHOLOGUE AFUA_8G02570)-RELATED"/>
    <property type="match status" value="1"/>
</dbReference>
<evidence type="ECO:0000313" key="9">
    <source>
        <dbReference type="EMBL" id="ORV07635.1"/>
    </source>
</evidence>
<keyword evidence="3" id="KW-0285">Flavoprotein</keyword>
<protein>
    <submittedName>
        <fullName evidence="9">FAD-containing monooxygenase EthA</fullName>
    </submittedName>
</protein>
<dbReference type="GO" id="GO:0004499">
    <property type="term" value="F:N,N-dimethylaniline monooxygenase activity"/>
    <property type="evidence" value="ECO:0007669"/>
    <property type="project" value="InterPro"/>
</dbReference>
<comment type="caution">
    <text evidence="9">The sequence shown here is derived from an EMBL/GenBank/DDBJ whole genome shotgun (WGS) entry which is preliminary data.</text>
</comment>
<evidence type="ECO:0000256" key="4">
    <source>
        <dbReference type="ARBA" id="ARBA00022827"/>
    </source>
</evidence>
<dbReference type="AlphaFoldDB" id="A0A1X1RJ84"/>
<dbReference type="Gene3D" id="3.50.50.60">
    <property type="entry name" value="FAD/NAD(P)-binding domain"/>
    <property type="match status" value="3"/>
</dbReference>
<dbReference type="InterPro" id="IPR020946">
    <property type="entry name" value="Flavin_mOase-like"/>
</dbReference>
<keyword evidence="10" id="KW-1185">Reference proteome</keyword>
<dbReference type="PANTHER" id="PTHR43872:SF1">
    <property type="entry name" value="MONOOXYGENASE, PUTATIVE (AFU_ORTHOLOGUE AFUA_8G02570)-RELATED"/>
    <property type="match status" value="1"/>
</dbReference>
<evidence type="ECO:0000256" key="6">
    <source>
        <dbReference type="ARBA" id="ARBA00023002"/>
    </source>
</evidence>
<dbReference type="Pfam" id="PF00743">
    <property type="entry name" value="FMO-like"/>
    <property type="match status" value="1"/>
</dbReference>
<evidence type="ECO:0000256" key="7">
    <source>
        <dbReference type="ARBA" id="ARBA00023033"/>
    </source>
</evidence>
<evidence type="ECO:0000313" key="10">
    <source>
        <dbReference type="Proteomes" id="UP000193484"/>
    </source>
</evidence>
<dbReference type="Pfam" id="PF13450">
    <property type="entry name" value="NAD_binding_8"/>
    <property type="match status" value="1"/>
</dbReference>
<dbReference type="STRING" id="1793.AWC04_02730"/>
<comment type="similarity">
    <text evidence="2">Belongs to the FAD-binding monooxygenase family.</text>
</comment>
<dbReference type="PRINTS" id="PR00411">
    <property type="entry name" value="PNDRDTASEI"/>
</dbReference>
<keyword evidence="6" id="KW-0560">Oxidoreductase</keyword>
<evidence type="ECO:0000256" key="3">
    <source>
        <dbReference type="ARBA" id="ARBA00022630"/>
    </source>
</evidence>
<dbReference type="PRINTS" id="PR00368">
    <property type="entry name" value="FADPNR"/>
</dbReference>
<dbReference type="FunFam" id="3.50.50.60:FF:000228">
    <property type="entry name" value="FAD-containing monooxygenase EthA"/>
    <property type="match status" value="1"/>
</dbReference>
<name>A0A1X1RJ84_MYCFA</name>
<keyword evidence="7 9" id="KW-0503">Monooxygenase</keyword>
<dbReference type="EMBL" id="LQOJ01000018">
    <property type="protein sequence ID" value="ORV07635.1"/>
    <property type="molecule type" value="Genomic_DNA"/>
</dbReference>